<feature type="region of interest" description="Disordered" evidence="1">
    <location>
        <begin position="42"/>
        <end position="70"/>
    </location>
</feature>
<accession>A0AAN8NI02</accession>
<proteinExistence type="predicted"/>
<organism evidence="3 4">
    <name type="scientific">Arthrobotrys conoides</name>
    <dbReference type="NCBI Taxonomy" id="74498"/>
    <lineage>
        <taxon>Eukaryota</taxon>
        <taxon>Fungi</taxon>
        <taxon>Dikarya</taxon>
        <taxon>Ascomycota</taxon>
        <taxon>Pezizomycotina</taxon>
        <taxon>Orbiliomycetes</taxon>
        <taxon>Orbiliales</taxon>
        <taxon>Orbiliaceae</taxon>
        <taxon>Arthrobotrys</taxon>
    </lineage>
</organism>
<keyword evidence="4" id="KW-1185">Reference proteome</keyword>
<protein>
    <submittedName>
        <fullName evidence="3">Uncharacterized protein</fullName>
    </submittedName>
</protein>
<keyword evidence="2" id="KW-0732">Signal</keyword>
<evidence type="ECO:0000256" key="2">
    <source>
        <dbReference type="SAM" id="SignalP"/>
    </source>
</evidence>
<sequence>MHVVRISLGKLAIALALGMEIIRAIPVEPGVESDAEISINSPESQEFELEKNPVLETPSPPATNKNDLKRAGPPGGFYVYTKSISCASADRVRELWDAMANRPVRHARNWRELDIEIGREAVNQIIYETQRRAYDCICSHYPLVGSEGLRLRAISTSEGCKTEEVARMLEKVYGCGCYELYTQKGGEGDSISTGEPKSGLEDSLLLGGVPEGIENLMRTTPLEEGSSRLRGGNKRYKQFNDFHLGGYTADRQLVPGTKEPYWLSGPEELPRSSRWGTNSVKHQLGGLGELYKRAGDIEPRSIPTAYNGPEMSSEKRKT</sequence>
<gene>
    <name evidence="3" type="ORF">TWF506_006957</name>
</gene>
<feature type="chain" id="PRO_5043046321" evidence="2">
    <location>
        <begin position="25"/>
        <end position="318"/>
    </location>
</feature>
<evidence type="ECO:0000256" key="1">
    <source>
        <dbReference type="SAM" id="MobiDB-lite"/>
    </source>
</evidence>
<name>A0AAN8NI02_9PEZI</name>
<evidence type="ECO:0000313" key="3">
    <source>
        <dbReference type="EMBL" id="KAK6517079.1"/>
    </source>
</evidence>
<reference evidence="3 4" key="1">
    <citation type="submission" date="2019-10" db="EMBL/GenBank/DDBJ databases">
        <authorList>
            <person name="Palmer J.M."/>
        </authorList>
    </citation>
    <scope>NUCLEOTIDE SEQUENCE [LARGE SCALE GENOMIC DNA]</scope>
    <source>
        <strain evidence="3 4">TWF506</strain>
    </source>
</reference>
<comment type="caution">
    <text evidence="3">The sequence shown here is derived from an EMBL/GenBank/DDBJ whole genome shotgun (WGS) entry which is preliminary data.</text>
</comment>
<feature type="signal peptide" evidence="2">
    <location>
        <begin position="1"/>
        <end position="24"/>
    </location>
</feature>
<dbReference type="EMBL" id="JAVHJM010000003">
    <property type="protein sequence ID" value="KAK6517079.1"/>
    <property type="molecule type" value="Genomic_DNA"/>
</dbReference>
<evidence type="ECO:0000313" key="4">
    <source>
        <dbReference type="Proteomes" id="UP001307849"/>
    </source>
</evidence>
<feature type="region of interest" description="Disordered" evidence="1">
    <location>
        <begin position="296"/>
        <end position="318"/>
    </location>
</feature>
<dbReference type="AlphaFoldDB" id="A0AAN8NI02"/>
<dbReference type="Proteomes" id="UP001307849">
    <property type="component" value="Unassembled WGS sequence"/>
</dbReference>